<feature type="domain" description="DUF5720" evidence="1">
    <location>
        <begin position="22"/>
        <end position="73"/>
    </location>
</feature>
<dbReference type="EMBL" id="QGDL01000018">
    <property type="protein sequence ID" value="PWJ22643.1"/>
    <property type="molecule type" value="Genomic_DNA"/>
</dbReference>
<name>A0A2Y9BJT1_9FIRM</name>
<dbReference type="OrthoDB" id="9803542at2"/>
<reference evidence="2 3" key="1">
    <citation type="submission" date="2018-05" db="EMBL/GenBank/DDBJ databases">
        <title>The Hungate 1000. A catalogue of reference genomes from the rumen microbiome.</title>
        <authorList>
            <person name="Kelly W."/>
        </authorList>
    </citation>
    <scope>NUCLEOTIDE SEQUENCE [LARGE SCALE GENOMIC DNA]</scope>
    <source>
        <strain evidence="2 3">NLAE-zl-C242</strain>
    </source>
</reference>
<keyword evidence="3" id="KW-1185">Reference proteome</keyword>
<evidence type="ECO:0000259" key="1">
    <source>
        <dbReference type="Pfam" id="PF18987"/>
    </source>
</evidence>
<accession>A0A2Y9BJT1</accession>
<gene>
    <name evidence="2" type="ORF">A8806_11898</name>
</gene>
<dbReference type="InterPro" id="IPR043778">
    <property type="entry name" value="DUF5720"/>
</dbReference>
<dbReference type="Pfam" id="PF18987">
    <property type="entry name" value="DUF5720"/>
    <property type="match status" value="1"/>
</dbReference>
<dbReference type="Proteomes" id="UP000245845">
    <property type="component" value="Unassembled WGS sequence"/>
</dbReference>
<dbReference type="AlphaFoldDB" id="A0A2Y9BJT1"/>
<organism evidence="2 3">
    <name type="scientific">Faecalicatena orotica</name>
    <dbReference type="NCBI Taxonomy" id="1544"/>
    <lineage>
        <taxon>Bacteria</taxon>
        <taxon>Bacillati</taxon>
        <taxon>Bacillota</taxon>
        <taxon>Clostridia</taxon>
        <taxon>Lachnospirales</taxon>
        <taxon>Lachnospiraceae</taxon>
        <taxon>Faecalicatena</taxon>
    </lineage>
</organism>
<proteinExistence type="predicted"/>
<sequence>MKEMEYSVKNGFGKTQLIWSSFLIIEDQPALGRKGEYHRRFLTEVEYQNMLMLNKHGSIQIKKHAERCGEFLHYLPVPGS</sequence>
<comment type="caution">
    <text evidence="2">The sequence shown here is derived from an EMBL/GenBank/DDBJ whole genome shotgun (WGS) entry which is preliminary data.</text>
</comment>
<evidence type="ECO:0000313" key="3">
    <source>
        <dbReference type="Proteomes" id="UP000245845"/>
    </source>
</evidence>
<evidence type="ECO:0000313" key="2">
    <source>
        <dbReference type="EMBL" id="PWJ22643.1"/>
    </source>
</evidence>
<protein>
    <recommendedName>
        <fullName evidence="1">DUF5720 domain-containing protein</fullName>
    </recommendedName>
</protein>